<name>A0A8S9X7T4_APOLU</name>
<evidence type="ECO:0000313" key="2">
    <source>
        <dbReference type="Proteomes" id="UP000466442"/>
    </source>
</evidence>
<organism evidence="1 2">
    <name type="scientific">Apolygus lucorum</name>
    <name type="common">Small green plant bug</name>
    <name type="synonym">Lygocoris lucorum</name>
    <dbReference type="NCBI Taxonomy" id="248454"/>
    <lineage>
        <taxon>Eukaryota</taxon>
        <taxon>Metazoa</taxon>
        <taxon>Ecdysozoa</taxon>
        <taxon>Arthropoda</taxon>
        <taxon>Hexapoda</taxon>
        <taxon>Insecta</taxon>
        <taxon>Pterygota</taxon>
        <taxon>Neoptera</taxon>
        <taxon>Paraneoptera</taxon>
        <taxon>Hemiptera</taxon>
        <taxon>Heteroptera</taxon>
        <taxon>Panheteroptera</taxon>
        <taxon>Cimicomorpha</taxon>
        <taxon>Miridae</taxon>
        <taxon>Mirini</taxon>
        <taxon>Apolygus</taxon>
    </lineage>
</organism>
<dbReference type="AlphaFoldDB" id="A0A8S9X7T4"/>
<keyword evidence="2" id="KW-1185">Reference proteome</keyword>
<gene>
    <name evidence="1" type="ORF">GE061_019190</name>
</gene>
<reference evidence="1" key="1">
    <citation type="journal article" date="2021" name="Mol. Ecol. Resour.">
        <title>Apolygus lucorum genome provides insights into omnivorousness and mesophyll feeding.</title>
        <authorList>
            <person name="Liu Y."/>
            <person name="Liu H."/>
            <person name="Wang H."/>
            <person name="Huang T."/>
            <person name="Liu B."/>
            <person name="Yang B."/>
            <person name="Yin L."/>
            <person name="Li B."/>
            <person name="Zhang Y."/>
            <person name="Zhang S."/>
            <person name="Jiang F."/>
            <person name="Zhang X."/>
            <person name="Ren Y."/>
            <person name="Wang B."/>
            <person name="Wang S."/>
            <person name="Lu Y."/>
            <person name="Wu K."/>
            <person name="Fan W."/>
            <person name="Wang G."/>
        </authorList>
    </citation>
    <scope>NUCLEOTIDE SEQUENCE</scope>
    <source>
        <strain evidence="1">12Hb</strain>
    </source>
</reference>
<evidence type="ECO:0008006" key="3">
    <source>
        <dbReference type="Google" id="ProtNLM"/>
    </source>
</evidence>
<dbReference type="EMBL" id="WIXP02000009">
    <property type="protein sequence ID" value="KAF6205023.1"/>
    <property type="molecule type" value="Genomic_DNA"/>
</dbReference>
<protein>
    <recommendedName>
        <fullName evidence="3">Retrotransposon gag domain-containing protein</fullName>
    </recommendedName>
</protein>
<evidence type="ECO:0000313" key="1">
    <source>
        <dbReference type="EMBL" id="KAF6205023.1"/>
    </source>
</evidence>
<proteinExistence type="predicted"/>
<dbReference type="OrthoDB" id="6496131at2759"/>
<sequence>MDSWPVPRYTEGEDLSDFTDRLELYFVDQEISTDKQKVARLASALDASTFSKMKAFLLPKAVKECTFEECRKALMQSISPAISKPRARLQFSSLRRSPGQPLSEFVGQLKRAAAACDFGAFAETALKDRLVQGVNDNQLANVLLPLVETKTFAELTEAALLAESLRDTAALLAPPLVAAPIIRNSSNRDQPRGRRSPSPRRQIFWFIFIYDPMQSPFSSDRTTFHLPYASRYKPNLKSYNSKEFWSPFQLVIGPLR</sequence>
<accession>A0A8S9X7T4</accession>
<dbReference type="Proteomes" id="UP000466442">
    <property type="component" value="Linkage Group LG9"/>
</dbReference>
<comment type="caution">
    <text evidence="1">The sequence shown here is derived from an EMBL/GenBank/DDBJ whole genome shotgun (WGS) entry which is preliminary data.</text>
</comment>